<dbReference type="EMBL" id="QOZG01000032">
    <property type="protein sequence ID" value="RCS21483.1"/>
    <property type="molecule type" value="Genomic_DNA"/>
</dbReference>
<gene>
    <name evidence="1" type="ORF">DUT91_23705</name>
</gene>
<dbReference type="Proteomes" id="UP000253420">
    <property type="component" value="Unassembled WGS sequence"/>
</dbReference>
<comment type="caution">
    <text evidence="1">The sequence shown here is derived from an EMBL/GenBank/DDBJ whole genome shotgun (WGS) entry which is preliminary data.</text>
</comment>
<reference evidence="1 2" key="1">
    <citation type="submission" date="2018-07" db="EMBL/GenBank/DDBJ databases">
        <title>The draft genome of Phyllobacterium salinisoli.</title>
        <authorList>
            <person name="Liu L."/>
            <person name="Li L."/>
            <person name="Zhang X."/>
            <person name="Liang L."/>
        </authorList>
    </citation>
    <scope>NUCLEOTIDE SEQUENCE [LARGE SCALE GENOMIC DNA]</scope>
    <source>
        <strain evidence="1 2">LLAN61</strain>
    </source>
</reference>
<accession>A0A368JZ62</accession>
<name>A0A368JZ62_9HYPH</name>
<keyword evidence="2" id="KW-1185">Reference proteome</keyword>
<protein>
    <submittedName>
        <fullName evidence="1">Uncharacterized protein</fullName>
    </submittedName>
</protein>
<sequence length="100" mass="11082">MPVKALKRSDGAKGGLPAYDPVMFKIMVLQALRDGFLRCLAECYRPEICPGYTMTFSVDAMILSKYRGRDAHCWAPPAQIRTSGERTSSLSAPAARARRM</sequence>
<dbReference type="AlphaFoldDB" id="A0A368JZ62"/>
<evidence type="ECO:0000313" key="2">
    <source>
        <dbReference type="Proteomes" id="UP000253420"/>
    </source>
</evidence>
<proteinExistence type="predicted"/>
<evidence type="ECO:0000313" key="1">
    <source>
        <dbReference type="EMBL" id="RCS21483.1"/>
    </source>
</evidence>
<organism evidence="1 2">
    <name type="scientific">Phyllobacterium salinisoli</name>
    <dbReference type="NCBI Taxonomy" id="1899321"/>
    <lineage>
        <taxon>Bacteria</taxon>
        <taxon>Pseudomonadati</taxon>
        <taxon>Pseudomonadota</taxon>
        <taxon>Alphaproteobacteria</taxon>
        <taxon>Hyphomicrobiales</taxon>
        <taxon>Phyllobacteriaceae</taxon>
        <taxon>Phyllobacterium</taxon>
    </lineage>
</organism>